<feature type="non-terminal residue" evidence="1">
    <location>
        <position position="1"/>
    </location>
</feature>
<name>A0A3B0VT10_9ZZZZ</name>
<sequence length="619" mass="67662">ARRGVCLVNIIVPNGLFSSSDFCIIDLSSSQNNSCQINISWSVTNTPATSVVWNETDNSEFATGNSGSQSFTATTNTTTFKLYPSDEKIILLDTLNAQAKVPTGDLTVPSTACSLQPSPVAPNGTMRDPKATPPGCGTELSWSNVQWASPSIYYRSVGSGSWQFLHQVPCALNGDVCAGSIHTDSISPELIGSNGYEFKLVQFNNSNSGNLMAPFTVTAKRYADAYEFDDGFYQLSTPKATTNLSLNGNITTPTELGVPQHNHNFHRPAAYDPGIDRDTFHVSTNGMTNSTQLEVKLFNMAADLRVNFAVQCAGQRFIDNGEDYSDVWDIPESPIAVNSYDPATRTATMKFNVVRDRTYTVQQNPGSTTNEWRLICQHNRIVVNRTAGQAGEDLSYSIVVTNPNEVNPDTPKLDSVADIGATSYKVELIGDDFGVNSASNLSVIVRAGNSSQTLATYSSAYFHNQGTHAQPHVHAGKDYIRFPIIKASRQSIFINDELCFKVLRDAVPSNEVCFTILARDDKPEFMGEVIESYNPVGGGAQDIDSDAYVVKSNGNLFKSWGNSWKKIPINYTVTPNTEFEMNFRSTLSEGEFSGVGFILAGQSNLSSSRFWQFHGTQSW</sequence>
<dbReference type="AlphaFoldDB" id="A0A3B0VT10"/>
<proteinExistence type="predicted"/>
<dbReference type="EMBL" id="UOEW01000314">
    <property type="protein sequence ID" value="VAW41607.1"/>
    <property type="molecule type" value="Genomic_DNA"/>
</dbReference>
<evidence type="ECO:0000313" key="1">
    <source>
        <dbReference type="EMBL" id="VAW41607.1"/>
    </source>
</evidence>
<feature type="non-terminal residue" evidence="1">
    <location>
        <position position="619"/>
    </location>
</feature>
<organism evidence="1">
    <name type="scientific">hydrothermal vent metagenome</name>
    <dbReference type="NCBI Taxonomy" id="652676"/>
    <lineage>
        <taxon>unclassified sequences</taxon>
        <taxon>metagenomes</taxon>
        <taxon>ecological metagenomes</taxon>
    </lineage>
</organism>
<accession>A0A3B0VT10</accession>
<reference evidence="1" key="1">
    <citation type="submission" date="2018-06" db="EMBL/GenBank/DDBJ databases">
        <authorList>
            <person name="Zhirakovskaya E."/>
        </authorList>
    </citation>
    <scope>NUCLEOTIDE SEQUENCE</scope>
</reference>
<gene>
    <name evidence="1" type="ORF">MNBD_GAMMA01-580</name>
</gene>
<protein>
    <submittedName>
        <fullName evidence="1">Uncharacterized protein</fullName>
    </submittedName>
</protein>